<dbReference type="Pfam" id="PF00172">
    <property type="entry name" value="Zn_clus"/>
    <property type="match status" value="1"/>
</dbReference>
<feature type="compositionally biased region" description="Polar residues" evidence="8">
    <location>
        <begin position="189"/>
        <end position="201"/>
    </location>
</feature>
<dbReference type="PANTHER" id="PTHR31313:SF77">
    <property type="entry name" value="ZN(II)2CYS6 TRANSCRIPTION FACTOR (EUROFUNG)"/>
    <property type="match status" value="1"/>
</dbReference>
<feature type="compositionally biased region" description="Polar residues" evidence="8">
    <location>
        <begin position="215"/>
        <end position="224"/>
    </location>
</feature>
<dbReference type="KEGG" id="pfy:PFICI_10607"/>
<sequence>MASSNATGNRRKYVTTACVGCRESKIKCDGTTPTCSNCQNRGRECRYRASDDRRKLSARVAIEVLFSRTEQLSQFISENSLEPPPIDDEQAATLKRVLSTLRLNIDIPQSCQSGRDESTSPRTSHVRNDSTTQDPLLECLDDGIIDEINRAKDPVDVAFPGLPSQNWTWNDLRGDIFDTQAAPEDPNLQPYNHSVSGSIPSPHTGASPLAIKTPQPETSSTADSATDVVDALVEQLSDRMGSLQIGPGGNVRYFGPTSDFHLVQMPPSDNLTIHRSVRNDGQEYLERLGLHKDVDDSLRKHLTDLYFTWQNPTMCVVDRKMYEEAMVQWQEQKQDTPYFSEALENAILALGAAFEARYYPGFLTFPKSLSDFFADRAKALLEIELDSPSLATVQAMTVLSGHDFGCKRDARGWLYSGMAVRLSFDLALHVDMSPYVSAGKLSQKEADLRRLVFWGVYTTDQMWGFHLGRPSRINMQDVTVTKPTDRQASIASLETDLDTLSKHRALLWQLMAPIGYGLYGSLKSSTDTLRQLTHTASAELTNWQLNLPPSLQVDPDNRTERYLPYVLLLHMQYYQHIIYTHRPLMSKSFRQSTDTLDTRGLSFEYARKRCIDAAISIAKLLNIYEIHYTLRRINVQAVNCTGSAALLLIFANFTNFGDFSREETGLHLSTCLRALDEYVPAWESAKRVRDFLTILQRQWDVQVRAARGRPPGSSVSSGHDYSSPRKRARSQGGPLSQQDTRHGLGEDPQSSDAINIINNEVDLDLDWVFTGETTGFAGFNM</sequence>
<dbReference type="InParanoid" id="W3WXH2"/>
<dbReference type="PROSITE" id="PS50048">
    <property type="entry name" value="ZN2_CY6_FUNGAL_2"/>
    <property type="match status" value="1"/>
</dbReference>
<feature type="region of interest" description="Disordered" evidence="8">
    <location>
        <begin position="109"/>
        <end position="134"/>
    </location>
</feature>
<name>W3WXH2_PESFW</name>
<evidence type="ECO:0000256" key="5">
    <source>
        <dbReference type="ARBA" id="ARBA00023125"/>
    </source>
</evidence>
<dbReference type="PANTHER" id="PTHR31313">
    <property type="entry name" value="TY1 ENHANCER ACTIVATOR"/>
    <property type="match status" value="1"/>
</dbReference>
<dbReference type="SMART" id="SM00906">
    <property type="entry name" value="Fungal_trans"/>
    <property type="match status" value="1"/>
</dbReference>
<evidence type="ECO:0000256" key="8">
    <source>
        <dbReference type="SAM" id="MobiDB-lite"/>
    </source>
</evidence>
<dbReference type="InterPro" id="IPR007219">
    <property type="entry name" value="XnlR_reg_dom"/>
</dbReference>
<evidence type="ECO:0000256" key="2">
    <source>
        <dbReference type="ARBA" id="ARBA00022723"/>
    </source>
</evidence>
<organism evidence="10 11">
    <name type="scientific">Pestalotiopsis fici (strain W106-1 / CGMCC3.15140)</name>
    <dbReference type="NCBI Taxonomy" id="1229662"/>
    <lineage>
        <taxon>Eukaryota</taxon>
        <taxon>Fungi</taxon>
        <taxon>Dikarya</taxon>
        <taxon>Ascomycota</taxon>
        <taxon>Pezizomycotina</taxon>
        <taxon>Sordariomycetes</taxon>
        <taxon>Xylariomycetidae</taxon>
        <taxon>Amphisphaeriales</taxon>
        <taxon>Sporocadaceae</taxon>
        <taxon>Pestalotiopsis</taxon>
    </lineage>
</organism>
<dbReference type="AlphaFoldDB" id="W3WXH2"/>
<dbReference type="GO" id="GO:0006351">
    <property type="term" value="P:DNA-templated transcription"/>
    <property type="evidence" value="ECO:0007669"/>
    <property type="project" value="InterPro"/>
</dbReference>
<dbReference type="InterPro" id="IPR036864">
    <property type="entry name" value="Zn2-C6_fun-type_DNA-bd_sf"/>
</dbReference>
<dbReference type="GO" id="GO:0005634">
    <property type="term" value="C:nucleus"/>
    <property type="evidence" value="ECO:0007669"/>
    <property type="project" value="UniProtKB-SubCell"/>
</dbReference>
<dbReference type="CDD" id="cd00067">
    <property type="entry name" value="GAL4"/>
    <property type="match status" value="1"/>
</dbReference>
<feature type="region of interest" description="Disordered" evidence="8">
    <location>
        <begin position="705"/>
        <end position="751"/>
    </location>
</feature>
<evidence type="ECO:0000256" key="3">
    <source>
        <dbReference type="ARBA" id="ARBA00022833"/>
    </source>
</evidence>
<proteinExistence type="predicted"/>
<keyword evidence="6" id="KW-0804">Transcription</keyword>
<dbReference type="PROSITE" id="PS00463">
    <property type="entry name" value="ZN2_CY6_FUNGAL_1"/>
    <property type="match status" value="1"/>
</dbReference>
<dbReference type="EMBL" id="KI912115">
    <property type="protein sequence ID" value="ETS78545.1"/>
    <property type="molecule type" value="Genomic_DNA"/>
</dbReference>
<keyword evidence="4" id="KW-0805">Transcription regulation</keyword>
<feature type="domain" description="Zn(2)-C6 fungal-type" evidence="9">
    <location>
        <begin position="17"/>
        <end position="47"/>
    </location>
</feature>
<dbReference type="eggNOG" id="ENOG502QV53">
    <property type="taxonomic scope" value="Eukaryota"/>
</dbReference>
<dbReference type="RefSeq" id="XP_007837379.1">
    <property type="nucleotide sequence ID" value="XM_007839188.1"/>
</dbReference>
<reference evidence="11" key="1">
    <citation type="journal article" date="2015" name="BMC Genomics">
        <title>Genomic and transcriptomic analysis of the endophytic fungus Pestalotiopsis fici reveals its lifestyle and high potential for synthesis of natural products.</title>
        <authorList>
            <person name="Wang X."/>
            <person name="Zhang X."/>
            <person name="Liu L."/>
            <person name="Xiang M."/>
            <person name="Wang W."/>
            <person name="Sun X."/>
            <person name="Che Y."/>
            <person name="Guo L."/>
            <person name="Liu G."/>
            <person name="Guo L."/>
            <person name="Wang C."/>
            <person name="Yin W.B."/>
            <person name="Stadler M."/>
            <person name="Zhang X."/>
            <person name="Liu X."/>
        </authorList>
    </citation>
    <scope>NUCLEOTIDE SEQUENCE [LARGE SCALE GENOMIC DNA]</scope>
    <source>
        <strain evidence="11">W106-1 / CGMCC3.15140</strain>
    </source>
</reference>
<evidence type="ECO:0000256" key="4">
    <source>
        <dbReference type="ARBA" id="ARBA00023015"/>
    </source>
</evidence>
<feature type="region of interest" description="Disordered" evidence="8">
    <location>
        <begin position="178"/>
        <end position="224"/>
    </location>
</feature>
<dbReference type="GeneID" id="19275620"/>
<dbReference type="HOGENOM" id="CLU_007003_5_0_1"/>
<protein>
    <recommendedName>
        <fullName evidence="9">Zn(2)-C6 fungal-type domain-containing protein</fullName>
    </recommendedName>
</protein>
<comment type="subcellular location">
    <subcellularLocation>
        <location evidence="1">Nucleus</location>
    </subcellularLocation>
</comment>
<dbReference type="Proteomes" id="UP000030651">
    <property type="component" value="Unassembled WGS sequence"/>
</dbReference>
<dbReference type="Gene3D" id="4.10.240.10">
    <property type="entry name" value="Zn(2)-C6 fungal-type DNA-binding domain"/>
    <property type="match status" value="1"/>
</dbReference>
<dbReference type="SUPFAM" id="SSF57701">
    <property type="entry name" value="Zn2/Cys6 DNA-binding domain"/>
    <property type="match status" value="1"/>
</dbReference>
<keyword evidence="2" id="KW-0479">Metal-binding</keyword>
<keyword evidence="11" id="KW-1185">Reference proteome</keyword>
<dbReference type="SMART" id="SM00066">
    <property type="entry name" value="GAL4"/>
    <property type="match status" value="1"/>
</dbReference>
<dbReference type="OrthoDB" id="2154091at2759"/>
<evidence type="ECO:0000259" key="9">
    <source>
        <dbReference type="PROSITE" id="PS50048"/>
    </source>
</evidence>
<accession>W3WXH2</accession>
<evidence type="ECO:0000313" key="11">
    <source>
        <dbReference type="Proteomes" id="UP000030651"/>
    </source>
</evidence>
<evidence type="ECO:0000256" key="1">
    <source>
        <dbReference type="ARBA" id="ARBA00004123"/>
    </source>
</evidence>
<evidence type="ECO:0000256" key="6">
    <source>
        <dbReference type="ARBA" id="ARBA00023163"/>
    </source>
</evidence>
<keyword evidence="5" id="KW-0238">DNA-binding</keyword>
<evidence type="ECO:0000256" key="7">
    <source>
        <dbReference type="ARBA" id="ARBA00023242"/>
    </source>
</evidence>
<dbReference type="GO" id="GO:0000981">
    <property type="term" value="F:DNA-binding transcription factor activity, RNA polymerase II-specific"/>
    <property type="evidence" value="ECO:0007669"/>
    <property type="project" value="InterPro"/>
</dbReference>
<evidence type="ECO:0000313" key="10">
    <source>
        <dbReference type="EMBL" id="ETS78545.1"/>
    </source>
</evidence>
<dbReference type="OMA" id="GGHIRFY"/>
<keyword evidence="3" id="KW-0862">Zinc</keyword>
<feature type="compositionally biased region" description="Low complexity" evidence="8">
    <location>
        <begin position="708"/>
        <end position="721"/>
    </location>
</feature>
<dbReference type="GO" id="GO:0003677">
    <property type="term" value="F:DNA binding"/>
    <property type="evidence" value="ECO:0007669"/>
    <property type="project" value="UniProtKB-KW"/>
</dbReference>
<keyword evidence="7" id="KW-0539">Nucleus</keyword>
<dbReference type="Pfam" id="PF04082">
    <property type="entry name" value="Fungal_trans"/>
    <property type="match status" value="1"/>
</dbReference>
<dbReference type="InterPro" id="IPR001138">
    <property type="entry name" value="Zn2Cys6_DnaBD"/>
</dbReference>
<dbReference type="GO" id="GO:0008270">
    <property type="term" value="F:zinc ion binding"/>
    <property type="evidence" value="ECO:0007669"/>
    <property type="project" value="InterPro"/>
</dbReference>
<dbReference type="CDD" id="cd12148">
    <property type="entry name" value="fungal_TF_MHR"/>
    <property type="match status" value="1"/>
</dbReference>
<gene>
    <name evidence="10" type="ORF">PFICI_10607</name>
</gene>
<dbReference type="InterPro" id="IPR051615">
    <property type="entry name" value="Transcr_Regulatory_Elem"/>
</dbReference>